<keyword evidence="3 8" id="KW-0808">Transferase</keyword>
<comment type="similarity">
    <text evidence="8">Belongs to the methylthiotransferase family. RimO subfamily.</text>
</comment>
<dbReference type="Pfam" id="PF00919">
    <property type="entry name" value="UPF0004"/>
    <property type="match status" value="1"/>
</dbReference>
<keyword evidence="12" id="KW-0687">Ribonucleoprotein</keyword>
<name>A0A1V6LNM6_9FLAO</name>
<dbReference type="InterPro" id="IPR007197">
    <property type="entry name" value="rSAM"/>
</dbReference>
<dbReference type="PROSITE" id="PS51449">
    <property type="entry name" value="MTTASE_N"/>
    <property type="match status" value="1"/>
</dbReference>
<feature type="binding site" evidence="8">
    <location>
        <position position="152"/>
    </location>
    <ligand>
        <name>[4Fe-4S] cluster</name>
        <dbReference type="ChEBI" id="CHEBI:49883"/>
        <label>2</label>
        <note>4Fe-4S-S-AdoMet</note>
    </ligand>
</feature>
<feature type="binding site" evidence="8">
    <location>
        <position position="87"/>
    </location>
    <ligand>
        <name>[4Fe-4S] cluster</name>
        <dbReference type="ChEBI" id="CHEBI:49883"/>
        <label>1</label>
    </ligand>
</feature>
<dbReference type="InterPro" id="IPR058240">
    <property type="entry name" value="rSAM_sf"/>
</dbReference>
<evidence type="ECO:0000256" key="6">
    <source>
        <dbReference type="ARBA" id="ARBA00023004"/>
    </source>
</evidence>
<comment type="catalytic activity">
    <reaction evidence="8">
        <text>L-aspartate(89)-[ribosomal protein uS12]-hydrogen + (sulfur carrier)-SH + AH2 + 2 S-adenosyl-L-methionine = 3-methylsulfanyl-L-aspartate(89)-[ribosomal protein uS12]-hydrogen + (sulfur carrier)-H + 5'-deoxyadenosine + L-methionine + A + S-adenosyl-L-homocysteine + 2 H(+)</text>
        <dbReference type="Rhea" id="RHEA:37087"/>
        <dbReference type="Rhea" id="RHEA-COMP:10460"/>
        <dbReference type="Rhea" id="RHEA-COMP:10461"/>
        <dbReference type="Rhea" id="RHEA-COMP:14737"/>
        <dbReference type="Rhea" id="RHEA-COMP:14739"/>
        <dbReference type="ChEBI" id="CHEBI:13193"/>
        <dbReference type="ChEBI" id="CHEBI:15378"/>
        <dbReference type="ChEBI" id="CHEBI:17319"/>
        <dbReference type="ChEBI" id="CHEBI:17499"/>
        <dbReference type="ChEBI" id="CHEBI:29917"/>
        <dbReference type="ChEBI" id="CHEBI:29961"/>
        <dbReference type="ChEBI" id="CHEBI:57844"/>
        <dbReference type="ChEBI" id="CHEBI:57856"/>
        <dbReference type="ChEBI" id="CHEBI:59789"/>
        <dbReference type="ChEBI" id="CHEBI:64428"/>
        <dbReference type="ChEBI" id="CHEBI:73599"/>
        <dbReference type="EC" id="2.8.4.4"/>
    </reaction>
</comment>
<dbReference type="InterPro" id="IPR005839">
    <property type="entry name" value="Methylthiotransferase"/>
</dbReference>
<feature type="domain" description="MTTase N-terminal" evidence="10">
    <location>
        <begin position="9"/>
        <end position="124"/>
    </location>
</feature>
<dbReference type="GO" id="GO:0035599">
    <property type="term" value="F:aspartic acid methylthiotransferase activity"/>
    <property type="evidence" value="ECO:0007669"/>
    <property type="project" value="TreeGrafter"/>
</dbReference>
<keyword evidence="4 8" id="KW-0949">S-adenosyl-L-methionine</keyword>
<dbReference type="GO" id="GO:0103039">
    <property type="term" value="F:protein methylthiotransferase activity"/>
    <property type="evidence" value="ECO:0007669"/>
    <property type="project" value="UniProtKB-EC"/>
</dbReference>
<protein>
    <recommendedName>
        <fullName evidence="8">Ribosomal protein uS12 methylthiotransferase RimO</fullName>
        <shortName evidence="8">uS12 MTTase</shortName>
        <shortName evidence="8">uS12 methylthiotransferase</shortName>
        <ecNumber evidence="8">2.8.4.4</ecNumber>
    </recommendedName>
    <alternativeName>
        <fullName evidence="8">Ribosomal protein uS12 (aspartate-C(3))-methylthiotransferase</fullName>
    </alternativeName>
    <alternativeName>
        <fullName evidence="8">Ribosome maturation factor RimO</fullName>
    </alternativeName>
</protein>
<evidence type="ECO:0000313" key="12">
    <source>
        <dbReference type="EMBL" id="OQD41773.1"/>
    </source>
</evidence>
<dbReference type="InterPro" id="IPR020612">
    <property type="entry name" value="Methylthiotransferase_CS"/>
</dbReference>
<evidence type="ECO:0000256" key="2">
    <source>
        <dbReference type="ARBA" id="ARBA00022490"/>
    </source>
</evidence>
<dbReference type="FunFam" id="3.80.30.20:FF:000001">
    <property type="entry name" value="tRNA-2-methylthio-N(6)-dimethylallyladenosine synthase 2"/>
    <property type="match status" value="1"/>
</dbReference>
<dbReference type="NCBIfam" id="TIGR01125">
    <property type="entry name" value="30S ribosomal protein S12 methylthiotransferase RimO"/>
    <property type="match status" value="1"/>
</dbReference>
<evidence type="ECO:0000256" key="1">
    <source>
        <dbReference type="ARBA" id="ARBA00022485"/>
    </source>
</evidence>
<dbReference type="PROSITE" id="PS01278">
    <property type="entry name" value="MTTASE_RADICAL"/>
    <property type="match status" value="1"/>
</dbReference>
<dbReference type="InterPro" id="IPR038135">
    <property type="entry name" value="Methylthiotransferase_N_sf"/>
</dbReference>
<dbReference type="Pfam" id="PF18693">
    <property type="entry name" value="TRAM_2"/>
    <property type="match status" value="1"/>
</dbReference>
<dbReference type="CDD" id="cd01335">
    <property type="entry name" value="Radical_SAM"/>
    <property type="match status" value="1"/>
</dbReference>
<keyword evidence="5 8" id="KW-0479">Metal-binding</keyword>
<dbReference type="GO" id="GO:0051539">
    <property type="term" value="F:4 iron, 4 sulfur cluster binding"/>
    <property type="evidence" value="ECO:0007669"/>
    <property type="project" value="UniProtKB-UniRule"/>
</dbReference>
<evidence type="ECO:0000256" key="5">
    <source>
        <dbReference type="ARBA" id="ARBA00022723"/>
    </source>
</evidence>
<dbReference type="PANTHER" id="PTHR43837:SF1">
    <property type="entry name" value="RIBOSOMAL PROTEIN US12 METHYLTHIOTRANSFERASE RIMO"/>
    <property type="match status" value="1"/>
</dbReference>
<dbReference type="GO" id="GO:0005840">
    <property type="term" value="C:ribosome"/>
    <property type="evidence" value="ECO:0007669"/>
    <property type="project" value="UniProtKB-KW"/>
</dbReference>
<keyword evidence="6 8" id="KW-0408">Iron</keyword>
<feature type="binding site" evidence="8">
    <location>
        <position position="53"/>
    </location>
    <ligand>
        <name>[4Fe-4S] cluster</name>
        <dbReference type="ChEBI" id="CHEBI:49883"/>
        <label>1</label>
    </ligand>
</feature>
<dbReference type="InterPro" id="IPR023404">
    <property type="entry name" value="rSAM_horseshoe"/>
</dbReference>
<evidence type="ECO:0000256" key="8">
    <source>
        <dbReference type="HAMAP-Rule" id="MF_01865"/>
    </source>
</evidence>
<dbReference type="Gene3D" id="3.40.50.12160">
    <property type="entry name" value="Methylthiotransferase, N-terminal domain"/>
    <property type="match status" value="1"/>
</dbReference>
<dbReference type="GO" id="GO:0005829">
    <property type="term" value="C:cytosol"/>
    <property type="evidence" value="ECO:0007669"/>
    <property type="project" value="TreeGrafter"/>
</dbReference>
<keyword evidence="13" id="KW-1185">Reference proteome</keyword>
<dbReference type="GO" id="GO:0006400">
    <property type="term" value="P:tRNA modification"/>
    <property type="evidence" value="ECO:0007669"/>
    <property type="project" value="InterPro"/>
</dbReference>
<organism evidence="12 13">
    <name type="scientific">Croceivirga radicis</name>
    <dbReference type="NCBI Taxonomy" id="1929488"/>
    <lineage>
        <taxon>Bacteria</taxon>
        <taxon>Pseudomonadati</taxon>
        <taxon>Bacteroidota</taxon>
        <taxon>Flavobacteriia</taxon>
        <taxon>Flavobacteriales</taxon>
        <taxon>Flavobacteriaceae</taxon>
        <taxon>Croceivirga</taxon>
    </lineage>
</organism>
<evidence type="ECO:0000256" key="4">
    <source>
        <dbReference type="ARBA" id="ARBA00022691"/>
    </source>
</evidence>
<comment type="cofactor">
    <cofactor evidence="8">
        <name>[4Fe-4S] cluster</name>
        <dbReference type="ChEBI" id="CHEBI:49883"/>
    </cofactor>
    <text evidence="8">Binds 2 [4Fe-4S] clusters. One cluster is coordinated with 3 cysteines and an exchangeable S-adenosyl-L-methionine.</text>
</comment>
<evidence type="ECO:0000256" key="3">
    <source>
        <dbReference type="ARBA" id="ARBA00022679"/>
    </source>
</evidence>
<dbReference type="HAMAP" id="MF_01865">
    <property type="entry name" value="MTTase_RimO"/>
    <property type="match status" value="1"/>
</dbReference>
<feature type="binding site" evidence="8">
    <location>
        <position position="18"/>
    </location>
    <ligand>
        <name>[4Fe-4S] cluster</name>
        <dbReference type="ChEBI" id="CHEBI:49883"/>
        <label>1</label>
    </ligand>
</feature>
<dbReference type="InterPro" id="IPR006638">
    <property type="entry name" value="Elp3/MiaA/NifB-like_rSAM"/>
</dbReference>
<proteinExistence type="inferred from homology"/>
<dbReference type="GO" id="GO:0046872">
    <property type="term" value="F:metal ion binding"/>
    <property type="evidence" value="ECO:0007669"/>
    <property type="project" value="UniProtKB-KW"/>
</dbReference>
<dbReference type="AlphaFoldDB" id="A0A1V6LNM6"/>
<evidence type="ECO:0000259" key="11">
    <source>
        <dbReference type="PROSITE" id="PS51918"/>
    </source>
</evidence>
<dbReference type="EMBL" id="MTBC01000011">
    <property type="protein sequence ID" value="OQD41773.1"/>
    <property type="molecule type" value="Genomic_DNA"/>
</dbReference>
<dbReference type="SMART" id="SM00729">
    <property type="entry name" value="Elp3"/>
    <property type="match status" value="1"/>
</dbReference>
<dbReference type="SFLD" id="SFLDF00274">
    <property type="entry name" value="ribosomal_protein_S12_methylth"/>
    <property type="match status" value="1"/>
</dbReference>
<dbReference type="InterPro" id="IPR002792">
    <property type="entry name" value="TRAM_dom"/>
</dbReference>
<dbReference type="Proteomes" id="UP000191680">
    <property type="component" value="Unassembled WGS sequence"/>
</dbReference>
<keyword evidence="7 8" id="KW-0411">Iron-sulfur</keyword>
<dbReference type="PROSITE" id="PS50926">
    <property type="entry name" value="TRAM"/>
    <property type="match status" value="1"/>
</dbReference>
<accession>A0A1V6LNM6</accession>
<dbReference type="InterPro" id="IPR005840">
    <property type="entry name" value="Ribosomal_uS12_MeSTrfase_RimO"/>
</dbReference>
<reference evidence="12 13" key="1">
    <citation type="submission" date="2016-12" db="EMBL/GenBank/DDBJ databases">
        <authorList>
            <person name="Song W.-J."/>
            <person name="Kurnit D.M."/>
        </authorList>
    </citation>
    <scope>NUCLEOTIDE SEQUENCE [LARGE SCALE GENOMIC DNA]</scope>
    <source>
        <strain evidence="12 13">HSG9</strain>
    </source>
</reference>
<dbReference type="PROSITE" id="PS51918">
    <property type="entry name" value="RADICAL_SAM"/>
    <property type="match status" value="1"/>
</dbReference>
<dbReference type="NCBIfam" id="TIGR00089">
    <property type="entry name" value="MiaB/RimO family radical SAM methylthiotransferase"/>
    <property type="match status" value="1"/>
</dbReference>
<dbReference type="InterPro" id="IPR012340">
    <property type="entry name" value="NA-bd_OB-fold"/>
</dbReference>
<comment type="subcellular location">
    <subcellularLocation>
        <location evidence="8">Cytoplasm</location>
    </subcellularLocation>
</comment>
<feature type="binding site" evidence="8">
    <location>
        <position position="148"/>
    </location>
    <ligand>
        <name>[4Fe-4S] cluster</name>
        <dbReference type="ChEBI" id="CHEBI:49883"/>
        <label>2</label>
        <note>4Fe-4S-S-AdoMet</note>
    </ligand>
</feature>
<feature type="domain" description="Radical SAM core" evidence="11">
    <location>
        <begin position="134"/>
        <end position="365"/>
    </location>
</feature>
<dbReference type="OrthoDB" id="9805215at2"/>
<comment type="caution">
    <text evidence="12">The sequence shown here is derived from an EMBL/GenBank/DDBJ whole genome shotgun (WGS) entry which is preliminary data.</text>
</comment>
<comment type="function">
    <text evidence="8">Catalyzes the methylthiolation of an aspartic acid residue of ribosomal protein uS12.</text>
</comment>
<dbReference type="EC" id="2.8.4.4" evidence="8"/>
<dbReference type="PANTHER" id="PTHR43837">
    <property type="entry name" value="RIBOSOMAL PROTEIN S12 METHYLTHIOTRANSFERASE RIMO"/>
    <property type="match status" value="1"/>
</dbReference>
<keyword evidence="2 8" id="KW-0963">Cytoplasm</keyword>
<evidence type="ECO:0000259" key="9">
    <source>
        <dbReference type="PROSITE" id="PS50926"/>
    </source>
</evidence>
<sequence>MRTKSLKKNKINVVTLGCSKNVYDSEVLMGQLKANNKEVVHEEEGNVVVINTCGFIGSAKEESVNTILEYVQKKEEGSVDKVFVTGCLSERYKPDLEQEIPDVDQYFGTSDLPILLKALGADYKHELIGERLTTTPKNYAYLKIAEGCDRPCSFCAIPLMRGKHKSTPIEDLVAEAHKLAAKGVKELILIAQDLTYYGLDLYKKRNLAELLEALVKVEGIEWIRLHYAFPTGFPMDVLQVMKREPKVCNYIDIPLQHIADPILKSMRRGTTKAKTTKLLNDFRNAVPDMAIRTTLIVGYPGETQEDFETLRDWVKEMRFERLGCFTYSHEENTHAYSLEDDVPEAIKQERANEIMEIQSQISWELNQEKIGKTYRCIIDRKEGNYFVGRTEFDSPDVDNEVLIDAREHYVKIGDYTQITITEAADFDLYGKPCTI</sequence>
<keyword evidence="1 8" id="KW-0004">4Fe-4S</keyword>
<dbReference type="RefSeq" id="WP_080319816.1">
    <property type="nucleotide sequence ID" value="NZ_MTBC01000011.1"/>
</dbReference>
<feature type="domain" description="TRAM" evidence="9">
    <location>
        <begin position="367"/>
        <end position="434"/>
    </location>
</feature>
<evidence type="ECO:0000313" key="13">
    <source>
        <dbReference type="Proteomes" id="UP000191680"/>
    </source>
</evidence>
<feature type="binding site" evidence="8">
    <location>
        <position position="155"/>
    </location>
    <ligand>
        <name>[4Fe-4S] cluster</name>
        <dbReference type="ChEBI" id="CHEBI:49883"/>
        <label>2</label>
        <note>4Fe-4S-S-AdoMet</note>
    </ligand>
</feature>
<dbReference type="SFLD" id="SFLDG01061">
    <property type="entry name" value="methylthiotransferase"/>
    <property type="match status" value="1"/>
</dbReference>
<dbReference type="SFLD" id="SFLDS00029">
    <property type="entry name" value="Radical_SAM"/>
    <property type="match status" value="1"/>
</dbReference>
<evidence type="ECO:0000259" key="10">
    <source>
        <dbReference type="PROSITE" id="PS51449"/>
    </source>
</evidence>
<keyword evidence="12" id="KW-0689">Ribosomal protein</keyword>
<dbReference type="SFLD" id="SFLDG01082">
    <property type="entry name" value="B12-binding_domain_containing"/>
    <property type="match status" value="1"/>
</dbReference>
<evidence type="ECO:0000256" key="7">
    <source>
        <dbReference type="ARBA" id="ARBA00023014"/>
    </source>
</evidence>
<dbReference type="Pfam" id="PF04055">
    <property type="entry name" value="Radical_SAM"/>
    <property type="match status" value="1"/>
</dbReference>
<dbReference type="InterPro" id="IPR013848">
    <property type="entry name" value="Methylthiotransferase_N"/>
</dbReference>
<dbReference type="Gene3D" id="3.80.30.20">
    <property type="entry name" value="tm_1862 like domain"/>
    <property type="match status" value="1"/>
</dbReference>
<gene>
    <name evidence="8" type="primary">rimO</name>
    <name evidence="12" type="ORF">BUL40_14345</name>
</gene>
<dbReference type="SUPFAM" id="SSF102114">
    <property type="entry name" value="Radical SAM enzymes"/>
    <property type="match status" value="1"/>
</dbReference>
<dbReference type="Gene3D" id="2.40.50.140">
    <property type="entry name" value="Nucleic acid-binding proteins"/>
    <property type="match status" value="1"/>
</dbReference>